<dbReference type="InterPro" id="IPR027417">
    <property type="entry name" value="P-loop_NTPase"/>
</dbReference>
<gene>
    <name evidence="4" type="primary">rapA_5</name>
    <name evidence="4" type="ORF">GALL_284950</name>
</gene>
<reference evidence="4" key="1">
    <citation type="submission" date="2016-10" db="EMBL/GenBank/DDBJ databases">
        <title>Sequence of Gallionella enrichment culture.</title>
        <authorList>
            <person name="Poehlein A."/>
            <person name="Muehling M."/>
            <person name="Daniel R."/>
        </authorList>
    </citation>
    <scope>NUCLEOTIDE SEQUENCE</scope>
</reference>
<evidence type="ECO:0000259" key="3">
    <source>
        <dbReference type="PROSITE" id="PS51194"/>
    </source>
</evidence>
<organism evidence="4">
    <name type="scientific">mine drainage metagenome</name>
    <dbReference type="NCBI Taxonomy" id="410659"/>
    <lineage>
        <taxon>unclassified sequences</taxon>
        <taxon>metagenomes</taxon>
        <taxon>ecological metagenomes</taxon>
    </lineage>
</organism>
<feature type="domain" description="Helicase ATP-binding" evidence="2">
    <location>
        <begin position="278"/>
        <end position="427"/>
    </location>
</feature>
<name>A0A1J5R117_9ZZZZ</name>
<dbReference type="SMART" id="SM00487">
    <property type="entry name" value="DEXDc"/>
    <property type="match status" value="1"/>
</dbReference>
<dbReference type="SUPFAM" id="SSF52540">
    <property type="entry name" value="P-loop containing nucleoside triphosphate hydrolases"/>
    <property type="match status" value="2"/>
</dbReference>
<evidence type="ECO:0000313" key="4">
    <source>
        <dbReference type="EMBL" id="OIQ89608.1"/>
    </source>
</evidence>
<dbReference type="SMART" id="SM00490">
    <property type="entry name" value="HELICc"/>
    <property type="match status" value="1"/>
</dbReference>
<feature type="domain" description="Helicase C-terminal" evidence="3">
    <location>
        <begin position="668"/>
        <end position="818"/>
    </location>
</feature>
<dbReference type="PROSITE" id="PS51192">
    <property type="entry name" value="HELICASE_ATP_BIND_1"/>
    <property type="match status" value="1"/>
</dbReference>
<dbReference type="EMBL" id="MLJW01000323">
    <property type="protein sequence ID" value="OIQ89608.1"/>
    <property type="molecule type" value="Genomic_DNA"/>
</dbReference>
<dbReference type="PROSITE" id="PS51194">
    <property type="entry name" value="HELICASE_CTER"/>
    <property type="match status" value="1"/>
</dbReference>
<dbReference type="CDD" id="cd09117">
    <property type="entry name" value="PLDc_Bfil_DEXD_like"/>
    <property type="match status" value="1"/>
</dbReference>
<accession>A0A1J5R117</accession>
<dbReference type="Gene3D" id="3.40.50.10810">
    <property type="entry name" value="Tandem AAA-ATPase domain"/>
    <property type="match status" value="1"/>
</dbReference>
<dbReference type="InterPro" id="IPR038718">
    <property type="entry name" value="SNF2-like_sf"/>
</dbReference>
<dbReference type="InterPro" id="IPR000330">
    <property type="entry name" value="SNF2_N"/>
</dbReference>
<comment type="caution">
    <text evidence="4">The sequence shown here is derived from an EMBL/GenBank/DDBJ whole genome shotgun (WGS) entry which is preliminary data.</text>
</comment>
<dbReference type="InterPro" id="IPR014001">
    <property type="entry name" value="Helicase_ATP-bd"/>
</dbReference>
<dbReference type="Pfam" id="PF00271">
    <property type="entry name" value="Helicase_C"/>
    <property type="match status" value="1"/>
</dbReference>
<dbReference type="PANTHER" id="PTHR10799">
    <property type="entry name" value="SNF2/RAD54 HELICASE FAMILY"/>
    <property type="match status" value="1"/>
</dbReference>
<dbReference type="AlphaFoldDB" id="A0A1J5R117"/>
<dbReference type="GO" id="GO:0005524">
    <property type="term" value="F:ATP binding"/>
    <property type="evidence" value="ECO:0007669"/>
    <property type="project" value="InterPro"/>
</dbReference>
<dbReference type="InterPro" id="IPR001650">
    <property type="entry name" value="Helicase_C-like"/>
</dbReference>
<evidence type="ECO:0000259" key="2">
    <source>
        <dbReference type="PROSITE" id="PS51192"/>
    </source>
</evidence>
<dbReference type="SUPFAM" id="SSF56024">
    <property type="entry name" value="Phospholipase D/nuclease"/>
    <property type="match status" value="1"/>
</dbReference>
<evidence type="ECO:0000256" key="1">
    <source>
        <dbReference type="SAM" id="MobiDB-lite"/>
    </source>
</evidence>
<dbReference type="Gene3D" id="3.40.50.300">
    <property type="entry name" value="P-loop containing nucleotide triphosphate hydrolases"/>
    <property type="match status" value="1"/>
</dbReference>
<dbReference type="Gene3D" id="3.30.870.10">
    <property type="entry name" value="Endonuclease Chain A"/>
    <property type="match status" value="1"/>
</dbReference>
<proteinExistence type="predicted"/>
<feature type="region of interest" description="Disordered" evidence="1">
    <location>
        <begin position="1"/>
        <end position="23"/>
    </location>
</feature>
<protein>
    <submittedName>
        <fullName evidence="4">RNA polymerase-associated protein RapA</fullName>
    </submittedName>
</protein>
<sequence length="1085" mass="119410">MAGRRKYGGGRGDEPDLFASSPDPEVRFALSRDRWPDAQDFPVNHVSAKVSTSVWADLASSANPLVVAGFTSIGKIIELVAGFSGRPDPARVRVLLGTEPFASDRLSFGSASDSFTEEVRQHWIEERGVSLLLSAKVVQVIQALDAGWFQVRFVPGRTRLHAKIYLGDGAVTIGSSNFTAAGLHSQFEANVRFRKRDDSDRYAGARTVAENYWDVGVTWNDELRALLHDMLRFVSWREALARACADLLEGQWASRYLTAATAGGQLWPSQVAGIAEALWVVENVGSVLVADATGSGKTRMGAHLTRAVRDRLWSTGRARGDLTVLVCPPAVERQWLAESLSCGLTLRTVSHGLLSRPGTSGPRMEEREVAAAQVLAIDEAHNFLSTRSNRTELVRRSGADHVLMFTATPINRGAQDLLSLVDLLGADNFDDATLSVLDQLSRRGHQPALGEKEKDLIRREIQRFTVRRTKTVLNAMVDQDPEPYRHPDSGRVCRYPEHVMKSYPTRETRADEQIAHEIREHAKDLTGIALLGANLNVPPGLRREYDDKRWLDLRLGAASGLASHHVRSAMRSSRAALLEHVAGTEQAIATLAITNLHKPQSSGNMIATVEAAIHTGRPTAQLNCPLPDWLTDADAWRAQCELEANLYRAIAALATQLSDSRERAKAHQVADLAKRHPRVLAFDRHPITLAVLENLLGAAPAPVLTATGATGAARRRVQQQFGRDATGTGIALCSDAMNEGINLQGASAILHFDMPTTLRVAEQRVGRVDRMDSPYERIEVWWPDDGPAFATHADELLAARNAESSELLGSNLPIPSLHHDDSVVDKTVFARAEDVTPWDGLRDALDPVRQLVTGPRSLLPAAIYDEHRNSRARVLSRISPVRSTTPWAFFAITGTRHGAPRWLLLEGTAAPIVGLENVAERLRELLEPDPPECALDEEGQRALAHFIDRAHHAETQLLPRRDQRALAQMVTSCRTWAAAATRAGDYDAAGRWHALGRVAEPEDYEEASADLHRVADAWWHLTRTQREEFRSTHRRRRYTTLSDIDETLRLNPLSLGAVEGALMSLPLVEPLDLRISACILGVPSV</sequence>
<dbReference type="Pfam" id="PF00176">
    <property type="entry name" value="SNF2-rel_dom"/>
    <property type="match status" value="1"/>
</dbReference>